<evidence type="ECO:0000313" key="1">
    <source>
        <dbReference type="EMBL" id="MBL0374419.1"/>
    </source>
</evidence>
<dbReference type="AlphaFoldDB" id="A0A936YTX9"/>
<keyword evidence="2" id="KW-1185">Reference proteome</keyword>
<dbReference type="Gene3D" id="3.10.129.10">
    <property type="entry name" value="Hotdog Thioesterase"/>
    <property type="match status" value="1"/>
</dbReference>
<dbReference type="InterPro" id="IPR029069">
    <property type="entry name" value="HotDog_dom_sf"/>
</dbReference>
<proteinExistence type="predicted"/>
<dbReference type="EMBL" id="JAEQNC010000013">
    <property type="protein sequence ID" value="MBL0374419.1"/>
    <property type="molecule type" value="Genomic_DNA"/>
</dbReference>
<accession>A0A936YTX9</accession>
<dbReference type="SUPFAM" id="SSF54637">
    <property type="entry name" value="Thioesterase/thiol ester dehydrase-isomerase"/>
    <property type="match status" value="1"/>
</dbReference>
<evidence type="ECO:0000313" key="2">
    <source>
        <dbReference type="Proteomes" id="UP000633219"/>
    </source>
</evidence>
<name>A0A936YTX9_9HYPH</name>
<reference evidence="1" key="1">
    <citation type="submission" date="2021-01" db="EMBL/GenBank/DDBJ databases">
        <title>Rhizobium sp. strain KVB221 16S ribosomal RNA gene Genome sequencing and assembly.</title>
        <authorList>
            <person name="Kang M."/>
        </authorList>
    </citation>
    <scope>NUCLEOTIDE SEQUENCE</scope>
    <source>
        <strain evidence="1">KVB221</strain>
    </source>
</reference>
<gene>
    <name evidence="1" type="ORF">JJB09_20610</name>
</gene>
<comment type="caution">
    <text evidence="1">The sequence shown here is derived from an EMBL/GenBank/DDBJ whole genome shotgun (WGS) entry which is preliminary data.</text>
</comment>
<dbReference type="Pfam" id="PF13279">
    <property type="entry name" value="4HBT_2"/>
    <property type="match status" value="1"/>
</dbReference>
<dbReference type="CDD" id="cd00586">
    <property type="entry name" value="4HBT"/>
    <property type="match status" value="1"/>
</dbReference>
<dbReference type="Proteomes" id="UP000633219">
    <property type="component" value="Unassembled WGS sequence"/>
</dbReference>
<protein>
    <submittedName>
        <fullName evidence="1">Thioesterase family protein</fullName>
    </submittedName>
</protein>
<sequence>MTVEEQWIDYNDHLNLAYYNVLFDRTGDFAVDILNCGEAYRRATNHTLMTAEAHVTYIRELKKGEKVRGTFRLIDADEKRMHIYYELFHSDGWLSAASENMMLHVDLSGPKVKPFPEQVQADIQTMLLYHRSLPRPKYLGRTIGIKR</sequence>
<organism evidence="1 2">
    <name type="scientific">Rhizobium setariae</name>
    <dbReference type="NCBI Taxonomy" id="2801340"/>
    <lineage>
        <taxon>Bacteria</taxon>
        <taxon>Pseudomonadati</taxon>
        <taxon>Pseudomonadota</taxon>
        <taxon>Alphaproteobacteria</taxon>
        <taxon>Hyphomicrobiales</taxon>
        <taxon>Rhizobiaceae</taxon>
        <taxon>Rhizobium/Agrobacterium group</taxon>
        <taxon>Rhizobium</taxon>
    </lineage>
</organism>